<dbReference type="EMBL" id="JASVDS010000009">
    <property type="protein sequence ID" value="MDL5034550.1"/>
    <property type="molecule type" value="Genomic_DNA"/>
</dbReference>
<gene>
    <name evidence="7" type="ORF">QRD43_21780</name>
</gene>
<keyword evidence="4" id="KW-0808">Transferase</keyword>
<evidence type="ECO:0000256" key="1">
    <source>
        <dbReference type="ARBA" id="ARBA00004286"/>
    </source>
</evidence>
<comment type="caution">
    <text evidence="7">The sequence shown here is derived from an EMBL/GenBank/DDBJ whole genome shotgun (WGS) entry which is preliminary data.</text>
</comment>
<keyword evidence="3" id="KW-0489">Methyltransferase</keyword>
<dbReference type="SMART" id="SM00317">
    <property type="entry name" value="SET"/>
    <property type="match status" value="1"/>
</dbReference>
<dbReference type="Gene3D" id="2.170.270.10">
    <property type="entry name" value="SET domain"/>
    <property type="match status" value="1"/>
</dbReference>
<evidence type="ECO:0000256" key="3">
    <source>
        <dbReference type="ARBA" id="ARBA00022603"/>
    </source>
</evidence>
<organism evidence="7 8">
    <name type="scientific">Roseateles subflavus</name>
    <dbReference type="NCBI Taxonomy" id="3053353"/>
    <lineage>
        <taxon>Bacteria</taxon>
        <taxon>Pseudomonadati</taxon>
        <taxon>Pseudomonadota</taxon>
        <taxon>Betaproteobacteria</taxon>
        <taxon>Burkholderiales</taxon>
        <taxon>Sphaerotilaceae</taxon>
        <taxon>Roseateles</taxon>
    </lineage>
</organism>
<dbReference type="InterPro" id="IPR050777">
    <property type="entry name" value="SET2_Histone-Lys_MeTrsfase"/>
</dbReference>
<evidence type="ECO:0000256" key="5">
    <source>
        <dbReference type="ARBA" id="ARBA00022691"/>
    </source>
</evidence>
<accession>A0ABT7LNW9</accession>
<protein>
    <submittedName>
        <fullName evidence="7">SET domain-containing protein-lysine N-methyltransferase</fullName>
    </submittedName>
</protein>
<evidence type="ECO:0000313" key="7">
    <source>
        <dbReference type="EMBL" id="MDL5034550.1"/>
    </source>
</evidence>
<dbReference type="Proteomes" id="UP001238603">
    <property type="component" value="Unassembled WGS sequence"/>
</dbReference>
<name>A0ABT7LNW9_9BURK</name>
<feature type="domain" description="SET" evidence="6">
    <location>
        <begin position="12"/>
        <end position="120"/>
    </location>
</feature>
<evidence type="ECO:0000259" key="6">
    <source>
        <dbReference type="PROSITE" id="PS50280"/>
    </source>
</evidence>
<dbReference type="RefSeq" id="WP_285984620.1">
    <property type="nucleotide sequence ID" value="NZ_JASVDS010000009.1"/>
</dbReference>
<proteinExistence type="predicted"/>
<sequence>MAFDTSSLHQYAAVRVKRSRIDGFGVFADEVIAAGRHIGDLTGEAITVAEARRRAQDRQRLMLVELSPSRAIDCSRSDDAMRFTNHSCAANARIEVEDGEVRFFALREIAIGEEITVSYGLTHHEGRLECRCGADNCQRRL</sequence>
<keyword evidence="8" id="KW-1185">Reference proteome</keyword>
<dbReference type="PROSITE" id="PS50280">
    <property type="entry name" value="SET"/>
    <property type="match status" value="1"/>
</dbReference>
<dbReference type="InterPro" id="IPR001214">
    <property type="entry name" value="SET_dom"/>
</dbReference>
<dbReference type="InterPro" id="IPR046341">
    <property type="entry name" value="SET_dom_sf"/>
</dbReference>
<keyword evidence="5" id="KW-0949">S-adenosyl-L-methionine</keyword>
<evidence type="ECO:0000313" key="8">
    <source>
        <dbReference type="Proteomes" id="UP001238603"/>
    </source>
</evidence>
<dbReference type="SUPFAM" id="SSF82199">
    <property type="entry name" value="SET domain"/>
    <property type="match status" value="1"/>
</dbReference>
<evidence type="ECO:0000256" key="2">
    <source>
        <dbReference type="ARBA" id="ARBA00022454"/>
    </source>
</evidence>
<evidence type="ECO:0000256" key="4">
    <source>
        <dbReference type="ARBA" id="ARBA00022679"/>
    </source>
</evidence>
<reference evidence="7 8" key="1">
    <citation type="submission" date="2023-06" db="EMBL/GenBank/DDBJ databases">
        <title>Pelomonas sp. APW6 16S ribosomal RNA gene genome sequencing and assembly.</title>
        <authorList>
            <person name="Woo H."/>
        </authorList>
    </citation>
    <scope>NUCLEOTIDE SEQUENCE [LARGE SCALE GENOMIC DNA]</scope>
    <source>
        <strain evidence="7 8">APW6</strain>
    </source>
</reference>
<dbReference type="PANTHER" id="PTHR22884">
    <property type="entry name" value="SET DOMAIN PROTEINS"/>
    <property type="match status" value="1"/>
</dbReference>
<keyword evidence="2" id="KW-0158">Chromosome</keyword>
<dbReference type="Pfam" id="PF00856">
    <property type="entry name" value="SET"/>
    <property type="match status" value="1"/>
</dbReference>
<comment type="subcellular location">
    <subcellularLocation>
        <location evidence="1">Chromosome</location>
    </subcellularLocation>
</comment>